<gene>
    <name evidence="2" type="ORF">OKIOD_LOCUS8989</name>
</gene>
<sequence>MKISPLFLAFLAVSEGKKGKHKKKKHSTEQVHFEAREPYECVWDEQTWNVEACKIEEDDHHGHQRNEGHGGEEHHDLCPSQLIKLNRHPKCSKDEVLWHFCAHSCNCDTRLDTFPHAMVRKFECDKFKDILAQPGYPENNEIQKPEHIECDNYPHGMYVNCHCQPDDSKAAMLSLVIMGAAFLAFKLGAFFWVKYTTYKRRNNGEKAGDNEEKKSLINGH</sequence>
<evidence type="ECO:0000256" key="1">
    <source>
        <dbReference type="SAM" id="Phobius"/>
    </source>
</evidence>
<reference evidence="2 3" key="1">
    <citation type="submission" date="2021-04" db="EMBL/GenBank/DDBJ databases">
        <authorList>
            <person name="Bliznina A."/>
        </authorList>
    </citation>
    <scope>NUCLEOTIDE SEQUENCE [LARGE SCALE GENOMIC DNA]</scope>
</reference>
<evidence type="ECO:0000313" key="2">
    <source>
        <dbReference type="EMBL" id="CAG5102273.1"/>
    </source>
</evidence>
<proteinExistence type="predicted"/>
<keyword evidence="3" id="KW-1185">Reference proteome</keyword>
<keyword evidence="1" id="KW-0472">Membrane</keyword>
<feature type="transmembrane region" description="Helical" evidence="1">
    <location>
        <begin position="170"/>
        <end position="193"/>
    </location>
</feature>
<evidence type="ECO:0000313" key="3">
    <source>
        <dbReference type="Proteomes" id="UP001158576"/>
    </source>
</evidence>
<name>A0ABN7SKW6_OIKDI</name>
<keyword evidence="1" id="KW-1133">Transmembrane helix</keyword>
<organism evidence="2 3">
    <name type="scientific">Oikopleura dioica</name>
    <name type="common">Tunicate</name>
    <dbReference type="NCBI Taxonomy" id="34765"/>
    <lineage>
        <taxon>Eukaryota</taxon>
        <taxon>Metazoa</taxon>
        <taxon>Chordata</taxon>
        <taxon>Tunicata</taxon>
        <taxon>Appendicularia</taxon>
        <taxon>Copelata</taxon>
        <taxon>Oikopleuridae</taxon>
        <taxon>Oikopleura</taxon>
    </lineage>
</organism>
<dbReference type="EMBL" id="OU015566">
    <property type="protein sequence ID" value="CAG5102273.1"/>
    <property type="molecule type" value="Genomic_DNA"/>
</dbReference>
<protein>
    <submittedName>
        <fullName evidence="2">Oidioi.mRNA.OKI2018_I69.chr1.g224.t1.cds</fullName>
    </submittedName>
</protein>
<keyword evidence="1" id="KW-0812">Transmembrane</keyword>
<accession>A0ABN7SKW6</accession>
<dbReference type="Proteomes" id="UP001158576">
    <property type="component" value="Chromosome 1"/>
</dbReference>